<evidence type="ECO:0000259" key="2">
    <source>
        <dbReference type="Pfam" id="PF24088"/>
    </source>
</evidence>
<keyword evidence="5" id="KW-1185">Reference proteome</keyword>
<evidence type="ECO:0000259" key="3">
    <source>
        <dbReference type="Pfam" id="PF24092"/>
    </source>
</evidence>
<dbReference type="Pfam" id="PF24092">
    <property type="entry name" value="DUF7373_C"/>
    <property type="match status" value="1"/>
</dbReference>
<feature type="region of interest" description="Disordered" evidence="1">
    <location>
        <begin position="47"/>
        <end position="95"/>
    </location>
</feature>
<feature type="compositionally biased region" description="Low complexity" evidence="1">
    <location>
        <begin position="54"/>
        <end position="69"/>
    </location>
</feature>
<dbReference type="Pfam" id="PF24088">
    <property type="entry name" value="DUF7373"/>
    <property type="match status" value="1"/>
</dbReference>
<dbReference type="PROSITE" id="PS51257">
    <property type="entry name" value="PROKAR_LIPOPROTEIN"/>
    <property type="match status" value="1"/>
</dbReference>
<reference evidence="4 5" key="1">
    <citation type="submission" date="2018-11" db="EMBL/GenBank/DDBJ databases">
        <authorList>
            <person name="Da X."/>
        </authorList>
    </citation>
    <scope>NUCLEOTIDE SEQUENCE [LARGE SCALE GENOMIC DNA]</scope>
    <source>
        <strain evidence="4 5">S14-144</strain>
    </source>
</reference>
<name>A0A3G8ZPJ8_9ACTN</name>
<proteinExistence type="predicted"/>
<dbReference type="Proteomes" id="UP000268084">
    <property type="component" value="Chromosome"/>
</dbReference>
<accession>A0A3G8ZPJ8</accession>
<feature type="domain" description="DUF7373" evidence="2">
    <location>
        <begin position="90"/>
        <end position="292"/>
    </location>
</feature>
<gene>
    <name evidence="4" type="ORF">EH165_11860</name>
</gene>
<dbReference type="OrthoDB" id="4569937at2"/>
<evidence type="ECO:0000313" key="4">
    <source>
        <dbReference type="EMBL" id="AZI58725.1"/>
    </source>
</evidence>
<reference evidence="4 5" key="2">
    <citation type="submission" date="2018-12" db="EMBL/GenBank/DDBJ databases">
        <title>Nakamurella antarcticus sp. nov., isolated from Antarctica South Shetland Islands soil.</title>
        <authorList>
            <person name="Peng F."/>
        </authorList>
    </citation>
    <scope>NUCLEOTIDE SEQUENCE [LARGE SCALE GENOMIC DNA]</scope>
    <source>
        <strain evidence="4 5">S14-144</strain>
    </source>
</reference>
<dbReference type="RefSeq" id="WP_124799630.1">
    <property type="nucleotide sequence ID" value="NZ_CP034170.1"/>
</dbReference>
<evidence type="ECO:0000313" key="5">
    <source>
        <dbReference type="Proteomes" id="UP000268084"/>
    </source>
</evidence>
<dbReference type="KEGG" id="nak:EH165_11860"/>
<protein>
    <submittedName>
        <fullName evidence="4">Uncharacterized protein</fullName>
    </submittedName>
</protein>
<evidence type="ECO:0000256" key="1">
    <source>
        <dbReference type="SAM" id="MobiDB-lite"/>
    </source>
</evidence>
<sequence>MTGDLRIKLAGIGLCALIASCSTGDVGVATNVATNFAPISAASSADTKGLPGYSSNPSSANPSSAAGASDPQPSSVADASYPTTPAPLPPTAGSEAAGRIAEGARLAAYVLVPTFVFPEMTASAALSTTILKNPDALAILVPRATPQVAAKHGMIAGFSSARKTVADSSGRSDSVINAVLSFATPAAAVVAATDLNASIGIAKGADSADVVLLNGFNAAVTARVAAEATSKSVDVFVARGSVVNYVWASSSGGSSPDSIELLAQKVASMLTAQLPISEVFVPTQLVDLAGIPADREGLLAHTVLGSSEGGSVNKNQVFDFQGMKHFFVNPLDDEEALTAAGVDLVSRGVTTMYRAADPAGALVVQAAFWSEYGTYYPAAPEYEGPTDVPGVQCAGSAGTFFVCVFSRGRYAVEAAAETVEDVTAQVRAQYALLAGF</sequence>
<dbReference type="EMBL" id="CP034170">
    <property type="protein sequence ID" value="AZI58725.1"/>
    <property type="molecule type" value="Genomic_DNA"/>
</dbReference>
<organism evidence="4 5">
    <name type="scientific">Nakamurella antarctica</name>
    <dbReference type="NCBI Taxonomy" id="1902245"/>
    <lineage>
        <taxon>Bacteria</taxon>
        <taxon>Bacillati</taxon>
        <taxon>Actinomycetota</taxon>
        <taxon>Actinomycetes</taxon>
        <taxon>Nakamurellales</taxon>
        <taxon>Nakamurellaceae</taxon>
        <taxon>Nakamurella</taxon>
    </lineage>
</organism>
<dbReference type="AlphaFoldDB" id="A0A3G8ZPJ8"/>
<feature type="domain" description="DUF7373" evidence="3">
    <location>
        <begin position="300"/>
        <end position="434"/>
    </location>
</feature>
<dbReference type="InterPro" id="IPR056463">
    <property type="entry name" value="DUF7373_C"/>
</dbReference>
<dbReference type="InterPro" id="IPR055797">
    <property type="entry name" value="DUF7373"/>
</dbReference>